<dbReference type="InterPro" id="IPR019734">
    <property type="entry name" value="TPR_rpt"/>
</dbReference>
<evidence type="ECO:0000313" key="4">
    <source>
        <dbReference type="Proteomes" id="UP000237684"/>
    </source>
</evidence>
<keyword evidence="1" id="KW-0802">TPR repeat</keyword>
<accession>A0A2S8SU16</accession>
<name>A0A2S8SU16_9BACT</name>
<dbReference type="SUPFAM" id="SSF48452">
    <property type="entry name" value="TPR-like"/>
    <property type="match status" value="1"/>
</dbReference>
<feature type="chain" id="PRO_5015442763" description="Tetratricopeptide repeat-containing protein" evidence="2">
    <location>
        <begin position="19"/>
        <end position="1089"/>
    </location>
</feature>
<dbReference type="PROSITE" id="PS50005">
    <property type="entry name" value="TPR"/>
    <property type="match status" value="1"/>
</dbReference>
<dbReference type="InterPro" id="IPR011990">
    <property type="entry name" value="TPR-like_helical_dom_sf"/>
</dbReference>
<evidence type="ECO:0008006" key="5">
    <source>
        <dbReference type="Google" id="ProtNLM"/>
    </source>
</evidence>
<comment type="caution">
    <text evidence="3">The sequence shown here is derived from an EMBL/GenBank/DDBJ whole genome shotgun (WGS) entry which is preliminary data.</text>
</comment>
<dbReference type="SMART" id="SM00028">
    <property type="entry name" value="TPR"/>
    <property type="match status" value="3"/>
</dbReference>
<dbReference type="EMBL" id="NIGF01000006">
    <property type="protein sequence ID" value="PQV64304.1"/>
    <property type="molecule type" value="Genomic_DNA"/>
</dbReference>
<keyword evidence="4" id="KW-1185">Reference proteome</keyword>
<gene>
    <name evidence="3" type="ORF">B1R32_106150</name>
</gene>
<sequence>MRFLPLFAFLLLVKTVVAAPLSAFEGTLSQTQNGVTTRAKLAWQPPDTLTIETLPDAATGTPAQTTVARGDQTVFFSPATKRARRYNFNIAKNWWRGANLTSGGPANFLFAGTSFPIPSEEGRFLRRDSVVFGGGGKDAYYAAVKTPARRFAAQIVVSPSSRIEKNVSGATISQSQITLDGAGLPRTATLSSAGETAVFTYDLKTTTTPLIVPEIAASILEDDELKAPSVYGANDASALFNRGAALAQNEDYIGAKAAFEAAARLAPEASAPPSALFDLALARRNPQSAQNALANLEKIGLGAGEIEVRRAQLSLLRYDNAGALAAFKAASLAAPQNLSLRLAQAEVARGMGDFDAARALYSGILSEKTSQFNAQAIAAQNLALFATFEEIPALLAALPGQTDAQKLARALLQLRVAQDTGVLDFSRPEFRVALALGFERAAHDDDAQEIWQALEAPTPDKFVNNEAFKAFEIRRNRASDAIKNRARAHLMTLFARHGDVSNSISQWRAWNASLELQPEKERARDAFFGAWQKAFRSDALTGALANRASATGATDDDLRLFLSYQELYGSAEDVTAAIETGATRFPKVAFWKGKRAENLVATANQVHGNQAATARREQLYDQALALLDSAIETAPDQPFFRYQKALAATQRATKTGAIIDASIATRNRARAQKETEHLLADFPGDPDALVSAALQNLSLESDAGAREAIRLANLALDSAPGDGNRHTLIWAAHQALSSAYRRLDQPDLAAAQWEILLLGARDAGEQSTLASGYFALIDSAGEANPNGAAQSAARLLSQLSTENWGYSASRALLESVASRMATSPRAGAISAALFASPEEGAALAAATLASRRIEVARRALEVPEAPPAADANLERATRDLGIALDKLRPVAQSPNRILAARAAAFLAENAGLEGADHLALLQSALEVEPRDAALRFALIGALDAPAAQKELAIAAKMLDFEPETRRQLSTAARRAGDLPGANQIAEEALAFTARAPEYGGGEFQRVAFASGKAAFAAGQISRALEIYNGLSLPQWNDIDRAAALLALSRNYKEAGRDVDANPINLKIPALGLSQSEIETAIGFVDEVEN</sequence>
<evidence type="ECO:0000313" key="3">
    <source>
        <dbReference type="EMBL" id="PQV64304.1"/>
    </source>
</evidence>
<feature type="signal peptide" evidence="2">
    <location>
        <begin position="1"/>
        <end position="18"/>
    </location>
</feature>
<keyword evidence="2" id="KW-0732">Signal</keyword>
<feature type="repeat" description="TPR" evidence="1">
    <location>
        <begin position="236"/>
        <end position="269"/>
    </location>
</feature>
<reference evidence="3 4" key="1">
    <citation type="journal article" date="2018" name="Syst. Appl. Microbiol.">
        <title>Abditibacterium utsteinense sp. nov., the first cultivated member of candidate phylum FBP, isolated from ice-free Antarctic soil samples.</title>
        <authorList>
            <person name="Tahon G."/>
            <person name="Tytgat B."/>
            <person name="Lebbe L."/>
            <person name="Carlier A."/>
            <person name="Willems A."/>
        </authorList>
    </citation>
    <scope>NUCLEOTIDE SEQUENCE [LARGE SCALE GENOMIC DNA]</scope>
    <source>
        <strain evidence="3 4">LMG 29911</strain>
    </source>
</reference>
<proteinExistence type="predicted"/>
<organism evidence="3 4">
    <name type="scientific">Abditibacterium utsteinense</name>
    <dbReference type="NCBI Taxonomy" id="1960156"/>
    <lineage>
        <taxon>Bacteria</taxon>
        <taxon>Pseudomonadati</taxon>
        <taxon>Abditibacteriota</taxon>
        <taxon>Abditibacteriia</taxon>
        <taxon>Abditibacteriales</taxon>
        <taxon>Abditibacteriaceae</taxon>
        <taxon>Abditibacterium</taxon>
    </lineage>
</organism>
<dbReference type="InParanoid" id="A0A2S8SU16"/>
<evidence type="ECO:0000256" key="2">
    <source>
        <dbReference type="SAM" id="SignalP"/>
    </source>
</evidence>
<evidence type="ECO:0000256" key="1">
    <source>
        <dbReference type="PROSITE-ProRule" id="PRU00339"/>
    </source>
</evidence>
<protein>
    <recommendedName>
        <fullName evidence="5">Tetratricopeptide repeat-containing protein</fullName>
    </recommendedName>
</protein>
<dbReference type="AlphaFoldDB" id="A0A2S8SU16"/>
<dbReference type="RefSeq" id="WP_105483433.1">
    <property type="nucleotide sequence ID" value="NZ_NIGF01000006.1"/>
</dbReference>
<dbReference type="Gene3D" id="1.25.40.10">
    <property type="entry name" value="Tetratricopeptide repeat domain"/>
    <property type="match status" value="2"/>
</dbReference>
<dbReference type="Proteomes" id="UP000237684">
    <property type="component" value="Unassembled WGS sequence"/>
</dbReference>